<dbReference type="SUPFAM" id="SSF110997">
    <property type="entry name" value="Sporulation related repeat"/>
    <property type="match status" value="1"/>
</dbReference>
<organism evidence="4 6">
    <name type="scientific">Thauera aminoaromatica</name>
    <dbReference type="NCBI Taxonomy" id="164330"/>
    <lineage>
        <taxon>Bacteria</taxon>
        <taxon>Pseudomonadati</taxon>
        <taxon>Pseudomonadota</taxon>
        <taxon>Betaproteobacteria</taxon>
        <taxon>Rhodocyclales</taxon>
        <taxon>Zoogloeaceae</taxon>
        <taxon>Thauera</taxon>
    </lineage>
</organism>
<accession>A0A5C7T8Y7</accession>
<dbReference type="OrthoDB" id="7063246at2"/>
<dbReference type="GO" id="GO:0032506">
    <property type="term" value="P:cytokinetic process"/>
    <property type="evidence" value="ECO:0007669"/>
    <property type="project" value="TreeGrafter"/>
</dbReference>
<feature type="region of interest" description="Disordered" evidence="1">
    <location>
        <begin position="57"/>
        <end position="76"/>
    </location>
</feature>
<dbReference type="PANTHER" id="PTHR38687">
    <property type="entry name" value="CELL DIVISION PROTEIN DEDD-RELATED"/>
    <property type="match status" value="1"/>
</dbReference>
<evidence type="ECO:0000313" key="4">
    <source>
        <dbReference type="EMBL" id="ACK53493.1"/>
    </source>
</evidence>
<dbReference type="AlphaFoldDB" id="C4ZIY0"/>
<dbReference type="Proteomes" id="UP000321192">
    <property type="component" value="Unassembled WGS sequence"/>
</dbReference>
<keyword evidence="2" id="KW-1133">Transmembrane helix</keyword>
<gene>
    <name evidence="4" type="ordered locus">Tmz1t_0721</name>
    <name evidence="5" type="ORF">E6Q80_01875</name>
</gene>
<dbReference type="GO" id="GO:0032153">
    <property type="term" value="C:cell division site"/>
    <property type="evidence" value="ECO:0007669"/>
    <property type="project" value="TreeGrafter"/>
</dbReference>
<feature type="domain" description="SPOR" evidence="3">
    <location>
        <begin position="142"/>
        <end position="221"/>
    </location>
</feature>
<dbReference type="InterPro" id="IPR052521">
    <property type="entry name" value="Cell_div_SPOR-domain"/>
</dbReference>
<keyword evidence="6" id="KW-1185">Reference proteome</keyword>
<dbReference type="Pfam" id="PF05036">
    <property type="entry name" value="SPOR"/>
    <property type="match status" value="1"/>
</dbReference>
<evidence type="ECO:0000313" key="6">
    <source>
        <dbReference type="Proteomes" id="UP000002186"/>
    </source>
</evidence>
<evidence type="ECO:0000256" key="2">
    <source>
        <dbReference type="SAM" id="Phobius"/>
    </source>
</evidence>
<dbReference type="GO" id="GO:0042834">
    <property type="term" value="F:peptidoglycan binding"/>
    <property type="evidence" value="ECO:0007669"/>
    <property type="project" value="InterPro"/>
</dbReference>
<dbReference type="PANTHER" id="PTHR38687:SF1">
    <property type="entry name" value="CELL DIVISION PROTEIN DEDD"/>
    <property type="match status" value="1"/>
</dbReference>
<dbReference type="InterPro" id="IPR036680">
    <property type="entry name" value="SPOR-like_sf"/>
</dbReference>
<keyword evidence="2" id="KW-0472">Membrane</keyword>
<dbReference type="HOGENOM" id="CLU_076835_1_1_4"/>
<dbReference type="KEGG" id="tmz:Tmz1t_0721"/>
<protein>
    <submittedName>
        <fullName evidence="5">SPOR domain-containing protein</fullName>
    </submittedName>
    <submittedName>
        <fullName evidence="4">Sporulation domain protein</fullName>
    </submittedName>
</protein>
<feature type="transmembrane region" description="Helical" evidence="2">
    <location>
        <begin position="21"/>
        <end position="44"/>
    </location>
</feature>
<reference evidence="5 7" key="3">
    <citation type="submission" date="2018-09" db="EMBL/GenBank/DDBJ databases">
        <title>Metagenome Assembled Genomes from an Advanced Water Purification Facility.</title>
        <authorList>
            <person name="Stamps B.W."/>
            <person name="Spear J.R."/>
        </authorList>
    </citation>
    <scope>NUCLEOTIDE SEQUENCE [LARGE SCALE GENOMIC DNA]</scope>
    <source>
        <strain evidence="5">Bin_27_1</strain>
    </source>
</reference>
<dbReference type="InterPro" id="IPR007730">
    <property type="entry name" value="SPOR-like_dom"/>
</dbReference>
<evidence type="ECO:0000313" key="5">
    <source>
        <dbReference type="EMBL" id="TXH91766.1"/>
    </source>
</evidence>
<dbReference type="EMBL" id="SSFD01000028">
    <property type="protein sequence ID" value="TXH91766.1"/>
    <property type="molecule type" value="Genomic_DNA"/>
</dbReference>
<evidence type="ECO:0000313" key="7">
    <source>
        <dbReference type="Proteomes" id="UP000321192"/>
    </source>
</evidence>
<dbReference type="Gene3D" id="3.30.70.1070">
    <property type="entry name" value="Sporulation related repeat"/>
    <property type="match status" value="1"/>
</dbReference>
<dbReference type="GO" id="GO:0030428">
    <property type="term" value="C:cell septum"/>
    <property type="evidence" value="ECO:0007669"/>
    <property type="project" value="TreeGrafter"/>
</dbReference>
<accession>C4ZIY0</accession>
<dbReference type="PROSITE" id="PS51724">
    <property type="entry name" value="SPOR"/>
    <property type="match status" value="1"/>
</dbReference>
<dbReference type="Proteomes" id="UP000002186">
    <property type="component" value="Chromosome"/>
</dbReference>
<dbReference type="eggNOG" id="COG3087">
    <property type="taxonomic scope" value="Bacteria"/>
</dbReference>
<dbReference type="RefSeq" id="WP_012584601.1">
    <property type="nucleotide sequence ID" value="NC_011662.2"/>
</dbReference>
<evidence type="ECO:0000256" key="1">
    <source>
        <dbReference type="SAM" id="MobiDB-lite"/>
    </source>
</evidence>
<dbReference type="STRING" id="85643.Tmz1t_0721"/>
<reference evidence="4 6" key="2">
    <citation type="journal article" date="2012" name="Stand. Genomic Sci.">
        <title>Complete genome sequence of Thauera aminoaromatica strain MZ1T.</title>
        <authorList>
            <person name="Jiang K."/>
            <person name="Sanseverino J."/>
            <person name="Chauhan A."/>
            <person name="Lucas S."/>
            <person name="Copeland A."/>
            <person name="Lapidus A."/>
            <person name="Del Rio T.G."/>
            <person name="Dalin E."/>
            <person name="Tice H."/>
            <person name="Bruce D."/>
            <person name="Goodwin L."/>
            <person name="Pitluck S."/>
            <person name="Sims D."/>
            <person name="Brettin T."/>
            <person name="Detter J.C."/>
            <person name="Han C."/>
            <person name="Chang Y.J."/>
            <person name="Larimer F."/>
            <person name="Land M."/>
            <person name="Hauser L."/>
            <person name="Kyrpides N.C."/>
            <person name="Mikhailova N."/>
            <person name="Moser S."/>
            <person name="Jegier P."/>
            <person name="Close D."/>
            <person name="Debruyn J.M."/>
            <person name="Wang Y."/>
            <person name="Layton A.C."/>
            <person name="Allen M.S."/>
            <person name="Sayler G.S."/>
        </authorList>
    </citation>
    <scope>NUCLEOTIDE SEQUENCE [LARGE SCALE GENOMIC DNA]</scope>
    <source>
        <strain evidence="4 6">MZ1T</strain>
    </source>
</reference>
<dbReference type="EMBL" id="CP001281">
    <property type="protein sequence ID" value="ACK53493.1"/>
    <property type="molecule type" value="Genomic_DNA"/>
</dbReference>
<sequence>MSRDRGPVRKPARAPAKSAGGTLIGIFIGLVFGALIAAGAAWYFTRSNPFQAAPVAPRVQAPAEQGPAALPGKPGDRPVAKQDFEFYRILPQGDNVPSSAAQVVPVPAPQVQAPPPPVPAQQAPAPVFEASPQPAAVTPPAPQRNERIYLQVGSFENPSEADNLKARLALSGIQASAQRTQLPDGRIVHRVRVGPFAKPEDMNPMRARLSDAGFNASVSRNQ</sequence>
<proteinExistence type="predicted"/>
<keyword evidence="2" id="KW-0812">Transmembrane</keyword>
<reference evidence="6" key="1">
    <citation type="submission" date="2009-05" db="EMBL/GenBank/DDBJ databases">
        <title>Complete sequence of chromosome of Thauera sp. MZ1T.</title>
        <authorList>
            <consortium name="US DOE Joint Genome Institute"/>
            <person name="Lucas S."/>
            <person name="Copeland A."/>
            <person name="Lapidus A."/>
            <person name="Glavina del Rio T."/>
            <person name="Dalin E."/>
            <person name="Tice H."/>
            <person name="Bruce D."/>
            <person name="Goodwin L."/>
            <person name="Pitluck S."/>
            <person name="Sims D."/>
            <person name="Brettin T."/>
            <person name="Detter J.C."/>
            <person name="Han C."/>
            <person name="Larimer F."/>
            <person name="Land M."/>
            <person name="Hauser L."/>
            <person name="Kyrpides N."/>
            <person name="Mikhailova N."/>
            <person name="Sayler G.S."/>
        </authorList>
    </citation>
    <scope>NUCLEOTIDE SEQUENCE [LARGE SCALE GENOMIC DNA]</scope>
    <source>
        <strain evidence="6">MZ1T</strain>
    </source>
</reference>
<feature type="region of interest" description="Disordered" evidence="1">
    <location>
        <begin position="197"/>
        <end position="222"/>
    </location>
</feature>
<evidence type="ECO:0000259" key="3">
    <source>
        <dbReference type="PROSITE" id="PS51724"/>
    </source>
</evidence>
<name>C4ZIY0_THASP</name>